<gene>
    <name evidence="1" type="ORF">EVOR1521_LOCUS5947</name>
</gene>
<protein>
    <submittedName>
        <fullName evidence="1">Uncharacterized protein</fullName>
    </submittedName>
</protein>
<keyword evidence="2" id="KW-1185">Reference proteome</keyword>
<dbReference type="EMBL" id="CAUJNA010000440">
    <property type="protein sequence ID" value="CAJ1377035.1"/>
    <property type="molecule type" value="Genomic_DNA"/>
</dbReference>
<comment type="caution">
    <text evidence="1">The sequence shown here is derived from an EMBL/GenBank/DDBJ whole genome shotgun (WGS) entry which is preliminary data.</text>
</comment>
<dbReference type="Proteomes" id="UP001178507">
    <property type="component" value="Unassembled WGS sequence"/>
</dbReference>
<sequence length="109" mass="12111">MGACCCTDKPSSKDELLGSQVSIKSAWINKGWEGTTHFHEHTDQAREDSDLPTGLLERLNGLWIRKDDGKPLGEMINGQLVWDSSLAFDKCKVDASGPDSVKIRIKEHE</sequence>
<accession>A0AA36HYC5</accession>
<proteinExistence type="predicted"/>
<evidence type="ECO:0000313" key="1">
    <source>
        <dbReference type="EMBL" id="CAJ1377035.1"/>
    </source>
</evidence>
<name>A0AA36HYC5_9DINO</name>
<evidence type="ECO:0000313" key="2">
    <source>
        <dbReference type="Proteomes" id="UP001178507"/>
    </source>
</evidence>
<reference evidence="1" key="1">
    <citation type="submission" date="2023-08" db="EMBL/GenBank/DDBJ databases">
        <authorList>
            <person name="Chen Y."/>
            <person name="Shah S."/>
            <person name="Dougan E. K."/>
            <person name="Thang M."/>
            <person name="Chan C."/>
        </authorList>
    </citation>
    <scope>NUCLEOTIDE SEQUENCE</scope>
</reference>
<feature type="non-terminal residue" evidence="1">
    <location>
        <position position="1"/>
    </location>
</feature>
<organism evidence="1 2">
    <name type="scientific">Effrenium voratum</name>
    <dbReference type="NCBI Taxonomy" id="2562239"/>
    <lineage>
        <taxon>Eukaryota</taxon>
        <taxon>Sar</taxon>
        <taxon>Alveolata</taxon>
        <taxon>Dinophyceae</taxon>
        <taxon>Suessiales</taxon>
        <taxon>Symbiodiniaceae</taxon>
        <taxon>Effrenium</taxon>
    </lineage>
</organism>
<dbReference type="AlphaFoldDB" id="A0AA36HYC5"/>